<dbReference type="Pfam" id="PF04932">
    <property type="entry name" value="Wzy_C"/>
    <property type="match status" value="1"/>
</dbReference>
<feature type="transmembrane region" description="Helical" evidence="5">
    <location>
        <begin position="245"/>
        <end position="263"/>
    </location>
</feature>
<feature type="transmembrane region" description="Helical" evidence="5">
    <location>
        <begin position="167"/>
        <end position="186"/>
    </location>
</feature>
<feature type="transmembrane region" description="Helical" evidence="5">
    <location>
        <begin position="342"/>
        <end position="363"/>
    </location>
</feature>
<proteinExistence type="predicted"/>
<evidence type="ECO:0000259" key="6">
    <source>
        <dbReference type="Pfam" id="PF04932"/>
    </source>
</evidence>
<feature type="transmembrane region" description="Helical" evidence="5">
    <location>
        <begin position="12"/>
        <end position="31"/>
    </location>
</feature>
<dbReference type="GO" id="GO:0016874">
    <property type="term" value="F:ligase activity"/>
    <property type="evidence" value="ECO:0007669"/>
    <property type="project" value="UniProtKB-KW"/>
</dbReference>
<feature type="transmembrane region" description="Helical" evidence="5">
    <location>
        <begin position="68"/>
        <end position="92"/>
    </location>
</feature>
<dbReference type="GO" id="GO:0016757">
    <property type="term" value="F:glycosyltransferase activity"/>
    <property type="evidence" value="ECO:0007669"/>
    <property type="project" value="UniProtKB-KW"/>
</dbReference>
<feature type="transmembrane region" description="Helical" evidence="5">
    <location>
        <begin position="37"/>
        <end position="56"/>
    </location>
</feature>
<organism evidence="7 8">
    <name type="scientific">Hymenobacter luteus</name>
    <dbReference type="NCBI Taxonomy" id="1411122"/>
    <lineage>
        <taxon>Bacteria</taxon>
        <taxon>Pseudomonadati</taxon>
        <taxon>Bacteroidota</taxon>
        <taxon>Cytophagia</taxon>
        <taxon>Cytophagales</taxon>
        <taxon>Hymenobacteraceae</taxon>
        <taxon>Hymenobacter</taxon>
    </lineage>
</organism>
<comment type="subcellular location">
    <subcellularLocation>
        <location evidence="1">Membrane</location>
        <topology evidence="1">Multi-pass membrane protein</topology>
    </subcellularLocation>
</comment>
<keyword evidence="7" id="KW-0808">Transferase</keyword>
<feature type="transmembrane region" description="Helical" evidence="5">
    <location>
        <begin position="125"/>
        <end position="147"/>
    </location>
</feature>
<comment type="caution">
    <text evidence="7">The sequence shown here is derived from an EMBL/GenBank/DDBJ whole genome shotgun (WGS) entry which is preliminary data.</text>
</comment>
<evidence type="ECO:0000313" key="7">
    <source>
        <dbReference type="EMBL" id="MBB6057698.1"/>
    </source>
</evidence>
<dbReference type="EMBL" id="JACHGG010000001">
    <property type="protein sequence ID" value="MBB6057698.1"/>
    <property type="molecule type" value="Genomic_DNA"/>
</dbReference>
<dbReference type="AlphaFoldDB" id="A0A7W9WAA3"/>
<dbReference type="Proteomes" id="UP000532746">
    <property type="component" value="Unassembled WGS sequence"/>
</dbReference>
<keyword evidence="2 5" id="KW-0812">Transmembrane</keyword>
<gene>
    <name evidence="7" type="ORF">HNQ93_000528</name>
</gene>
<keyword evidence="7" id="KW-0328">Glycosyltransferase</keyword>
<protein>
    <submittedName>
        <fullName evidence="7">O-antigen ligase</fullName>
        <ecNumber evidence="7">2.4.1.-</ecNumber>
    </submittedName>
</protein>
<evidence type="ECO:0000256" key="1">
    <source>
        <dbReference type="ARBA" id="ARBA00004141"/>
    </source>
</evidence>
<evidence type="ECO:0000256" key="3">
    <source>
        <dbReference type="ARBA" id="ARBA00022989"/>
    </source>
</evidence>
<dbReference type="PANTHER" id="PTHR37422">
    <property type="entry name" value="TEICHURONIC ACID BIOSYNTHESIS PROTEIN TUAE"/>
    <property type="match status" value="1"/>
</dbReference>
<keyword evidence="3 5" id="KW-1133">Transmembrane helix</keyword>
<dbReference type="EC" id="2.4.1.-" evidence="7"/>
<evidence type="ECO:0000313" key="8">
    <source>
        <dbReference type="Proteomes" id="UP000532746"/>
    </source>
</evidence>
<dbReference type="PANTHER" id="PTHR37422:SF13">
    <property type="entry name" value="LIPOPOLYSACCHARIDE BIOSYNTHESIS PROTEIN PA4999-RELATED"/>
    <property type="match status" value="1"/>
</dbReference>
<dbReference type="InterPro" id="IPR007016">
    <property type="entry name" value="O-antigen_ligase-rel_domated"/>
</dbReference>
<reference evidence="7 8" key="1">
    <citation type="submission" date="2020-08" db="EMBL/GenBank/DDBJ databases">
        <title>Genomic Encyclopedia of Type Strains, Phase IV (KMG-IV): sequencing the most valuable type-strain genomes for metagenomic binning, comparative biology and taxonomic classification.</title>
        <authorList>
            <person name="Goeker M."/>
        </authorList>
    </citation>
    <scope>NUCLEOTIDE SEQUENCE [LARGE SCALE GENOMIC DNA]</scope>
    <source>
        <strain evidence="7 8">DSM 26718</strain>
    </source>
</reference>
<feature type="transmembrane region" description="Helical" evidence="5">
    <location>
        <begin position="98"/>
        <end position="118"/>
    </location>
</feature>
<feature type="domain" description="O-antigen ligase-related" evidence="6">
    <location>
        <begin position="202"/>
        <end position="358"/>
    </location>
</feature>
<accession>A0A7W9WAA3</accession>
<dbReference type="RefSeq" id="WP_183402086.1">
    <property type="nucleotide sequence ID" value="NZ_JACHGG010000001.1"/>
</dbReference>
<sequence>MISSLGSILTLQRLQIAATFFCICVILGLFTSSFFRILPSIGMAGLLATGIVSYGLHRKVYSRMHGSIYSAFSLVYIIHLVSGFLISAVNWGEYKRDIVLQLPFLILPLAFWLLPALPGAHLRKLWFCLIGAATTAALLSTVNYVLHFEQINELYLHSKVMPTEPDHIRFSLIITLAIAAGGALLMHQSITGIGKKLVVGAVLFLALYQHMLAVRSGLLTFYFLGGVTCLWLVMRRQQYYRALQLAAGLLLLPVLSYVCFPTFRNKSVNTREDVGRVEHTASANNYSLVGRVYSYKVALKVIKDNPWFGVGKADIESEMAIHYRQDYPTIQPEAYIQPHNQYLYSTVAFGGVGLLLFIIGFYYPGLSIWPRHAPLLLAQYIITTLSFLVEYTLETQIGLAFALFFLLLALEGCKSPASPEKEWRPA</sequence>
<keyword evidence="4 5" id="KW-0472">Membrane</keyword>
<dbReference type="GO" id="GO:0016020">
    <property type="term" value="C:membrane"/>
    <property type="evidence" value="ECO:0007669"/>
    <property type="project" value="UniProtKB-SubCell"/>
</dbReference>
<keyword evidence="8" id="KW-1185">Reference proteome</keyword>
<feature type="transmembrane region" description="Helical" evidence="5">
    <location>
        <begin position="193"/>
        <end position="211"/>
    </location>
</feature>
<keyword evidence="7" id="KW-0436">Ligase</keyword>
<evidence type="ECO:0000256" key="2">
    <source>
        <dbReference type="ARBA" id="ARBA00022692"/>
    </source>
</evidence>
<evidence type="ECO:0000256" key="4">
    <source>
        <dbReference type="ARBA" id="ARBA00023136"/>
    </source>
</evidence>
<name>A0A7W9WAA3_9BACT</name>
<dbReference type="InterPro" id="IPR051533">
    <property type="entry name" value="WaaL-like"/>
</dbReference>
<evidence type="ECO:0000256" key="5">
    <source>
        <dbReference type="SAM" id="Phobius"/>
    </source>
</evidence>
<feature type="transmembrane region" description="Helical" evidence="5">
    <location>
        <begin position="217"/>
        <end position="233"/>
    </location>
</feature>